<keyword evidence="12 15" id="KW-0472">Membrane</keyword>
<evidence type="ECO:0000256" key="11">
    <source>
        <dbReference type="ARBA" id="ARBA00023033"/>
    </source>
</evidence>
<dbReference type="GO" id="GO:0016020">
    <property type="term" value="C:membrane"/>
    <property type="evidence" value="ECO:0007669"/>
    <property type="project" value="UniProtKB-SubCell"/>
</dbReference>
<name>A0A168DB22_9APHY</name>
<evidence type="ECO:0000256" key="15">
    <source>
        <dbReference type="SAM" id="Phobius"/>
    </source>
</evidence>
<keyword evidence="9 14" id="KW-0560">Oxidoreductase</keyword>
<dbReference type="PANTHER" id="PTHR46300:SF7">
    <property type="entry name" value="P450, PUTATIVE (EUROFUNG)-RELATED"/>
    <property type="match status" value="1"/>
</dbReference>
<evidence type="ECO:0000313" key="16">
    <source>
        <dbReference type="EMBL" id="ANC28041.1"/>
    </source>
</evidence>
<keyword evidence="11 14" id="KW-0503">Monooxygenase</keyword>
<dbReference type="GO" id="GO:0005506">
    <property type="term" value="F:iron ion binding"/>
    <property type="evidence" value="ECO:0007669"/>
    <property type="project" value="InterPro"/>
</dbReference>
<dbReference type="EMBL" id="KU179169">
    <property type="protein sequence ID" value="ANC28041.1"/>
    <property type="molecule type" value="mRNA"/>
</dbReference>
<dbReference type="PROSITE" id="PS00086">
    <property type="entry name" value="CYTOCHROME_P450"/>
    <property type="match status" value="1"/>
</dbReference>
<reference evidence="16" key="1">
    <citation type="submission" date="2015-11" db="EMBL/GenBank/DDBJ databases">
        <authorList>
            <person name="Zhang Y."/>
            <person name="Guo Z."/>
        </authorList>
    </citation>
    <scope>NUCLEOTIDE SEQUENCE</scope>
    <source>
        <strain evidence="16">L1</strain>
    </source>
</reference>
<feature type="binding site" description="axial binding residue" evidence="13">
    <location>
        <position position="448"/>
    </location>
    <ligand>
        <name>heme</name>
        <dbReference type="ChEBI" id="CHEBI:30413"/>
    </ligand>
    <ligandPart>
        <name>Fe</name>
        <dbReference type="ChEBI" id="CHEBI:18248"/>
    </ligandPart>
</feature>
<comment type="pathway">
    <text evidence="3">Secondary metabolite biosynthesis.</text>
</comment>
<dbReference type="Gene3D" id="1.10.630.10">
    <property type="entry name" value="Cytochrome P450"/>
    <property type="match status" value="1"/>
</dbReference>
<dbReference type="Pfam" id="PF00067">
    <property type="entry name" value="p450"/>
    <property type="match status" value="1"/>
</dbReference>
<evidence type="ECO:0000256" key="9">
    <source>
        <dbReference type="ARBA" id="ARBA00023002"/>
    </source>
</evidence>
<dbReference type="InterPro" id="IPR002401">
    <property type="entry name" value="Cyt_P450_E_grp-I"/>
</dbReference>
<comment type="subcellular location">
    <subcellularLocation>
        <location evidence="2">Membrane</location>
        <topology evidence="2">Single-pass membrane protein</topology>
    </subcellularLocation>
</comment>
<comment type="similarity">
    <text evidence="4 14">Belongs to the cytochrome P450 family.</text>
</comment>
<sequence length="515" mass="58227">MIVPLNQLSASIVPAIVLFILLGVALMVRYRKRAQYRYPPGPQTLPILGNMHQFPIEYQAQKLAEWGQKYGDIVFANFFWTPTIILNSREAAEALLEKRSAKYSDRPRFTLLNEMMGWDHAVNLMPYGRRSRKHRKILLDALMVKSALVSYRPMVRRETALLLSGLRDDPDRNMDHLRRWSAALVFDLAYGHRPASVDDELVDLAERLTVETVVTGSPGSVLVDFFPLLKNVPAWIPGFGFKHQALHARLMLTELMDKPYNMVKDALYAGNARPSLTATLLEEAITRGTLTPEHVDDIKGIAVALLGAGSDTTFTAIKTFVLAMVLYPDVQKKAQEEIDRVVGSDRLPDFEDRDNLPYVEGVFKEVFRWNATVPLGIPHRSSGSDVFDGYDIPEGAMIMPNIWWMTQNPQIYDHPEMFSPDRYRGMSPEQLARTDPRSVVFGFGRRICPGKNFADASIWYAIANMIATMNISPAQDQYGRDIIPEPAFISGFISHPKPFTCQFSVRSDKAYALIE</sequence>
<dbReference type="GO" id="GO:0004497">
    <property type="term" value="F:monooxygenase activity"/>
    <property type="evidence" value="ECO:0007669"/>
    <property type="project" value="UniProtKB-KW"/>
</dbReference>
<keyword evidence="8 15" id="KW-1133">Transmembrane helix</keyword>
<comment type="cofactor">
    <cofactor evidence="1 13">
        <name>heme</name>
        <dbReference type="ChEBI" id="CHEBI:30413"/>
    </cofactor>
</comment>
<evidence type="ECO:0000256" key="13">
    <source>
        <dbReference type="PIRSR" id="PIRSR602401-1"/>
    </source>
</evidence>
<dbReference type="PANTHER" id="PTHR46300">
    <property type="entry name" value="P450, PUTATIVE (EUROFUNG)-RELATED-RELATED"/>
    <property type="match status" value="1"/>
</dbReference>
<keyword evidence="10 13" id="KW-0408">Iron</keyword>
<accession>A0A168DB22</accession>
<keyword evidence="5 13" id="KW-0349">Heme</keyword>
<evidence type="ECO:0000256" key="5">
    <source>
        <dbReference type="ARBA" id="ARBA00022617"/>
    </source>
</evidence>
<evidence type="ECO:0000256" key="8">
    <source>
        <dbReference type="ARBA" id="ARBA00022989"/>
    </source>
</evidence>
<evidence type="ECO:0000256" key="2">
    <source>
        <dbReference type="ARBA" id="ARBA00004167"/>
    </source>
</evidence>
<evidence type="ECO:0000256" key="6">
    <source>
        <dbReference type="ARBA" id="ARBA00022692"/>
    </source>
</evidence>
<evidence type="ECO:0000256" key="3">
    <source>
        <dbReference type="ARBA" id="ARBA00005179"/>
    </source>
</evidence>
<dbReference type="InterPro" id="IPR001128">
    <property type="entry name" value="Cyt_P450"/>
</dbReference>
<organism evidence="16">
    <name type="scientific">Polyporus umbellatus</name>
    <dbReference type="NCBI Taxonomy" id="158314"/>
    <lineage>
        <taxon>Eukaryota</taxon>
        <taxon>Fungi</taxon>
        <taxon>Dikarya</taxon>
        <taxon>Basidiomycota</taxon>
        <taxon>Agaricomycotina</taxon>
        <taxon>Agaricomycetes</taxon>
        <taxon>Polyporales</taxon>
        <taxon>Polyporaceae</taxon>
        <taxon>Polyporus</taxon>
    </lineage>
</organism>
<evidence type="ECO:0000256" key="10">
    <source>
        <dbReference type="ARBA" id="ARBA00023004"/>
    </source>
</evidence>
<dbReference type="CDD" id="cd11065">
    <property type="entry name" value="CYP64-like"/>
    <property type="match status" value="1"/>
</dbReference>
<dbReference type="AlphaFoldDB" id="A0A168DB22"/>
<dbReference type="InterPro" id="IPR036396">
    <property type="entry name" value="Cyt_P450_sf"/>
</dbReference>
<feature type="transmembrane region" description="Helical" evidence="15">
    <location>
        <begin position="12"/>
        <end position="30"/>
    </location>
</feature>
<proteinExistence type="evidence at transcript level"/>
<keyword evidence="6 15" id="KW-0812">Transmembrane</keyword>
<evidence type="ECO:0000256" key="4">
    <source>
        <dbReference type="ARBA" id="ARBA00010617"/>
    </source>
</evidence>
<dbReference type="GO" id="GO:0016705">
    <property type="term" value="F:oxidoreductase activity, acting on paired donors, with incorporation or reduction of molecular oxygen"/>
    <property type="evidence" value="ECO:0007669"/>
    <property type="project" value="InterPro"/>
</dbReference>
<dbReference type="GO" id="GO:0020037">
    <property type="term" value="F:heme binding"/>
    <property type="evidence" value="ECO:0007669"/>
    <property type="project" value="InterPro"/>
</dbReference>
<dbReference type="SUPFAM" id="SSF48264">
    <property type="entry name" value="Cytochrome P450"/>
    <property type="match status" value="1"/>
</dbReference>
<dbReference type="PRINTS" id="PR00463">
    <property type="entry name" value="EP450I"/>
</dbReference>
<evidence type="ECO:0000256" key="1">
    <source>
        <dbReference type="ARBA" id="ARBA00001971"/>
    </source>
</evidence>
<dbReference type="InterPro" id="IPR050364">
    <property type="entry name" value="Cytochrome_P450_fung"/>
</dbReference>
<evidence type="ECO:0000256" key="7">
    <source>
        <dbReference type="ARBA" id="ARBA00022723"/>
    </source>
</evidence>
<keyword evidence="7 13" id="KW-0479">Metal-binding</keyword>
<dbReference type="InterPro" id="IPR017972">
    <property type="entry name" value="Cyt_P450_CS"/>
</dbReference>
<protein>
    <submittedName>
        <fullName evidence="16">Cytochrome P450</fullName>
    </submittedName>
</protein>
<evidence type="ECO:0000256" key="12">
    <source>
        <dbReference type="ARBA" id="ARBA00023136"/>
    </source>
</evidence>
<evidence type="ECO:0000256" key="14">
    <source>
        <dbReference type="RuleBase" id="RU000461"/>
    </source>
</evidence>